<keyword evidence="2" id="KW-1185">Reference proteome</keyword>
<organism evidence="1 2">
    <name type="scientific">Lodderomyces beijingensis</name>
    <dbReference type="NCBI Taxonomy" id="1775926"/>
    <lineage>
        <taxon>Eukaryota</taxon>
        <taxon>Fungi</taxon>
        <taxon>Dikarya</taxon>
        <taxon>Ascomycota</taxon>
        <taxon>Saccharomycotina</taxon>
        <taxon>Pichiomycetes</taxon>
        <taxon>Debaryomycetaceae</taxon>
        <taxon>Candida/Lodderomyces clade</taxon>
        <taxon>Lodderomyces</taxon>
    </lineage>
</organism>
<evidence type="ECO:0000313" key="2">
    <source>
        <dbReference type="Proteomes" id="UP001497383"/>
    </source>
</evidence>
<accession>A0ABP0ZGP6</accession>
<evidence type="ECO:0000313" key="1">
    <source>
        <dbReference type="EMBL" id="CAK9435513.1"/>
    </source>
</evidence>
<proteinExistence type="predicted"/>
<name>A0ABP0ZGP6_9ASCO</name>
<sequence>MFSNSESNTPAPTSKNATVPIHETIGESITWVNDWFSPNFNSLNTSNMLLSNAGSESCEPQYLNSNNANSLQLRGWFKTNHNHKPGDFKTQEGHDFLDLSSSKWRYLKNLGEDAMDSDLKVNEKVKKESAASEYGNTI</sequence>
<protein>
    <submittedName>
        <fullName evidence="1">Uncharacterized protein</fullName>
    </submittedName>
</protein>
<gene>
    <name evidence="1" type="ORF">LODBEIA_P02400</name>
</gene>
<dbReference type="RefSeq" id="XP_066827178.1">
    <property type="nucleotide sequence ID" value="XM_066972395.1"/>
</dbReference>
<dbReference type="GeneID" id="92205436"/>
<reference evidence="1 2" key="1">
    <citation type="submission" date="2024-03" db="EMBL/GenBank/DDBJ databases">
        <authorList>
            <person name="Brejova B."/>
        </authorList>
    </citation>
    <scope>NUCLEOTIDE SEQUENCE [LARGE SCALE GENOMIC DNA]</scope>
    <source>
        <strain evidence="1 2">CBS 14171</strain>
    </source>
</reference>
<dbReference type="Proteomes" id="UP001497383">
    <property type="component" value="Chromosome 1"/>
</dbReference>
<dbReference type="EMBL" id="OZ022405">
    <property type="protein sequence ID" value="CAK9435513.1"/>
    <property type="molecule type" value="Genomic_DNA"/>
</dbReference>